<feature type="coiled-coil region" evidence="2">
    <location>
        <begin position="119"/>
        <end position="146"/>
    </location>
</feature>
<dbReference type="RefSeq" id="XP_001305938.1">
    <property type="nucleotide sequence ID" value="XM_001305937.1"/>
</dbReference>
<keyword evidence="2" id="KW-0175">Coiled coil</keyword>
<dbReference type="InterPro" id="IPR028320">
    <property type="entry name" value="iASPP"/>
</dbReference>
<dbReference type="Proteomes" id="UP000001542">
    <property type="component" value="Unassembled WGS sequence"/>
</dbReference>
<proteinExistence type="predicted"/>
<dbReference type="SMR" id="A2FQ20"/>
<dbReference type="InterPro" id="IPR036770">
    <property type="entry name" value="Ankyrin_rpt-contain_sf"/>
</dbReference>
<sequence length="343" mass="39100">MTSKFDPNTVVDDINKFIDSEEFVNDRSKEEICQVLELCELNINQAITFFTNLGRKYDCHQLFEFLQHSSILFGQDLNSVRRLLNILSKKLGTDFFSSLSTFLQLFSQNAERSTNGEEIQKLKSIITEKEQEISSLYQALNSLNKQIVTIYEKSQNPKVIKPKSTSNYNVNIESLKMVPKDSKNFYNIYNLLNACALQDDDETIKFAIANNFHEVKHDYHGRNILIQTEAKGDLKFAKKLIEFGADPNAKDQYDNTAFYFFCDKGNLEAVKYFSLPKFDINLKFSSGCTALMIACKNNHTDIVEYLLSLPGIDVNLRDKIGFTADNYASSPKIKALLKGKLGS</sequence>
<evidence type="ECO:0000313" key="3">
    <source>
        <dbReference type="EMBL" id="EAX93008.1"/>
    </source>
</evidence>
<reference evidence="3" key="2">
    <citation type="journal article" date="2007" name="Science">
        <title>Draft genome sequence of the sexually transmitted pathogen Trichomonas vaginalis.</title>
        <authorList>
            <person name="Carlton J.M."/>
            <person name="Hirt R.P."/>
            <person name="Silva J.C."/>
            <person name="Delcher A.L."/>
            <person name="Schatz M."/>
            <person name="Zhao Q."/>
            <person name="Wortman J.R."/>
            <person name="Bidwell S.L."/>
            <person name="Alsmark U.C.M."/>
            <person name="Besteiro S."/>
            <person name="Sicheritz-Ponten T."/>
            <person name="Noel C.J."/>
            <person name="Dacks J.B."/>
            <person name="Foster P.G."/>
            <person name="Simillion C."/>
            <person name="Van de Peer Y."/>
            <person name="Miranda-Saavedra D."/>
            <person name="Barton G.J."/>
            <person name="Westrop G.D."/>
            <person name="Mueller S."/>
            <person name="Dessi D."/>
            <person name="Fiori P.L."/>
            <person name="Ren Q."/>
            <person name="Paulsen I."/>
            <person name="Zhang H."/>
            <person name="Bastida-Corcuera F.D."/>
            <person name="Simoes-Barbosa A."/>
            <person name="Brown M.T."/>
            <person name="Hayes R.D."/>
            <person name="Mukherjee M."/>
            <person name="Okumura C.Y."/>
            <person name="Schneider R."/>
            <person name="Smith A.J."/>
            <person name="Vanacova S."/>
            <person name="Villalvazo M."/>
            <person name="Haas B.J."/>
            <person name="Pertea M."/>
            <person name="Feldblyum T.V."/>
            <person name="Utterback T.R."/>
            <person name="Shu C.L."/>
            <person name="Osoegawa K."/>
            <person name="de Jong P.J."/>
            <person name="Hrdy I."/>
            <person name="Horvathova L."/>
            <person name="Zubacova Z."/>
            <person name="Dolezal P."/>
            <person name="Malik S.B."/>
            <person name="Logsdon J.M. Jr."/>
            <person name="Henze K."/>
            <person name="Gupta A."/>
            <person name="Wang C.C."/>
            <person name="Dunne R.L."/>
            <person name="Upcroft J.A."/>
            <person name="Upcroft P."/>
            <person name="White O."/>
            <person name="Salzberg S.L."/>
            <person name="Tang P."/>
            <person name="Chiu C.-H."/>
            <person name="Lee Y.-S."/>
            <person name="Embley T.M."/>
            <person name="Coombs G.H."/>
            <person name="Mottram J.C."/>
            <person name="Tachezy J."/>
            <person name="Fraser-Liggett C.M."/>
            <person name="Johnson P.J."/>
        </authorList>
    </citation>
    <scope>NUCLEOTIDE SEQUENCE [LARGE SCALE GENOMIC DNA]</scope>
    <source>
        <strain evidence="3">G3</strain>
    </source>
</reference>
<dbReference type="PANTHER" id="PTHR24164:SF4">
    <property type="entry name" value="RELA-ASSOCIATED INHIBITOR"/>
    <property type="match status" value="1"/>
</dbReference>
<dbReference type="AlphaFoldDB" id="A2FQ20"/>
<keyword evidence="4" id="KW-1185">Reference proteome</keyword>
<dbReference type="PROSITE" id="PS50088">
    <property type="entry name" value="ANK_REPEAT"/>
    <property type="match status" value="2"/>
</dbReference>
<organism evidence="3 4">
    <name type="scientific">Trichomonas vaginalis (strain ATCC PRA-98 / G3)</name>
    <dbReference type="NCBI Taxonomy" id="412133"/>
    <lineage>
        <taxon>Eukaryota</taxon>
        <taxon>Metamonada</taxon>
        <taxon>Parabasalia</taxon>
        <taxon>Trichomonadida</taxon>
        <taxon>Trichomonadidae</taxon>
        <taxon>Trichomonas</taxon>
    </lineage>
</organism>
<evidence type="ECO:0000256" key="1">
    <source>
        <dbReference type="PROSITE-ProRule" id="PRU00023"/>
    </source>
</evidence>
<dbReference type="OrthoDB" id="2373987at2759"/>
<gene>
    <name evidence="3" type="ORF">TVAG_143670</name>
</gene>
<dbReference type="InParanoid" id="A2FQ20"/>
<dbReference type="PANTHER" id="PTHR24164">
    <property type="entry name" value="RELA-ASSOCIATED INHIBITOR"/>
    <property type="match status" value="1"/>
</dbReference>
<feature type="repeat" description="ANK" evidence="1">
    <location>
        <begin position="220"/>
        <end position="252"/>
    </location>
</feature>
<dbReference type="KEGG" id="tva:4750725"/>
<accession>A2FQ20</accession>
<feature type="repeat" description="ANK" evidence="1">
    <location>
        <begin position="286"/>
        <end position="319"/>
    </location>
</feature>
<dbReference type="Pfam" id="PF12796">
    <property type="entry name" value="Ank_2"/>
    <property type="match status" value="1"/>
</dbReference>
<evidence type="ECO:0000256" key="2">
    <source>
        <dbReference type="SAM" id="Coils"/>
    </source>
</evidence>
<dbReference type="SMART" id="SM00248">
    <property type="entry name" value="ANK"/>
    <property type="match status" value="3"/>
</dbReference>
<reference evidence="3" key="1">
    <citation type="submission" date="2006-10" db="EMBL/GenBank/DDBJ databases">
        <authorList>
            <person name="Amadeo P."/>
            <person name="Zhao Q."/>
            <person name="Wortman J."/>
            <person name="Fraser-Liggett C."/>
            <person name="Carlton J."/>
        </authorList>
    </citation>
    <scope>NUCLEOTIDE SEQUENCE</scope>
    <source>
        <strain evidence="3">G3</strain>
    </source>
</reference>
<dbReference type="VEuPathDB" id="TrichDB:TVAGG3_0190740"/>
<protein>
    <submittedName>
        <fullName evidence="3">Uncharacterized protein</fullName>
    </submittedName>
</protein>
<dbReference type="EMBL" id="DS113935">
    <property type="protein sequence ID" value="EAX93008.1"/>
    <property type="molecule type" value="Genomic_DNA"/>
</dbReference>
<dbReference type="SUPFAM" id="SSF48403">
    <property type="entry name" value="Ankyrin repeat"/>
    <property type="match status" value="1"/>
</dbReference>
<evidence type="ECO:0000313" key="4">
    <source>
        <dbReference type="Proteomes" id="UP000001542"/>
    </source>
</evidence>
<dbReference type="STRING" id="5722.A2FQ20"/>
<dbReference type="eggNOG" id="KOG0504">
    <property type="taxonomic scope" value="Eukaryota"/>
</dbReference>
<dbReference type="VEuPathDB" id="TrichDB:TVAG_143670"/>
<name>A2FQ20_TRIV3</name>
<dbReference type="Gene3D" id="1.25.40.20">
    <property type="entry name" value="Ankyrin repeat-containing domain"/>
    <property type="match status" value="1"/>
</dbReference>
<dbReference type="InterPro" id="IPR002110">
    <property type="entry name" value="Ankyrin_rpt"/>
</dbReference>
<dbReference type="GO" id="GO:0006355">
    <property type="term" value="P:regulation of DNA-templated transcription"/>
    <property type="evidence" value="ECO:0007669"/>
    <property type="project" value="InterPro"/>
</dbReference>
<keyword evidence="1" id="KW-0040">ANK repeat</keyword>